<feature type="compositionally biased region" description="Polar residues" evidence="4">
    <location>
        <begin position="52"/>
        <end position="81"/>
    </location>
</feature>
<feature type="domain" description="Guanylate cyclase" evidence="5">
    <location>
        <begin position="1916"/>
        <end position="2052"/>
    </location>
</feature>
<dbReference type="Proteomes" id="UP001182556">
    <property type="component" value="Unassembled WGS sequence"/>
</dbReference>
<feature type="region of interest" description="Disordered" evidence="4">
    <location>
        <begin position="1858"/>
        <end position="1880"/>
    </location>
</feature>
<dbReference type="Pfam" id="PF23010">
    <property type="entry name" value="RA_3"/>
    <property type="match status" value="1"/>
</dbReference>
<dbReference type="Gene3D" id="3.60.40.10">
    <property type="entry name" value="PPM-type phosphatase domain"/>
    <property type="match status" value="1"/>
</dbReference>
<dbReference type="PROSITE" id="PS51746">
    <property type="entry name" value="PPM_2"/>
    <property type="match status" value="1"/>
</dbReference>
<feature type="compositionally biased region" description="Polar residues" evidence="4">
    <location>
        <begin position="829"/>
        <end position="839"/>
    </location>
</feature>
<dbReference type="SMART" id="SM00369">
    <property type="entry name" value="LRR_TYP"/>
    <property type="match status" value="11"/>
</dbReference>
<feature type="region of interest" description="Disordered" evidence="4">
    <location>
        <begin position="206"/>
        <end position="392"/>
    </location>
</feature>
<feature type="compositionally biased region" description="Polar residues" evidence="4">
    <location>
        <begin position="511"/>
        <end position="537"/>
    </location>
</feature>
<dbReference type="InterPro" id="IPR050216">
    <property type="entry name" value="LRR_domain-containing"/>
</dbReference>
<feature type="region of interest" description="Disordered" evidence="4">
    <location>
        <begin position="556"/>
        <end position="842"/>
    </location>
</feature>
<dbReference type="SUPFAM" id="SSF55073">
    <property type="entry name" value="Nucleotide cyclase"/>
    <property type="match status" value="1"/>
</dbReference>
<dbReference type="InterPro" id="IPR055414">
    <property type="entry name" value="LRR_R13L4/SHOC2-like"/>
</dbReference>
<name>A0AAD9CXD8_PAPLA</name>
<dbReference type="SMART" id="SM00332">
    <property type="entry name" value="PP2Cc"/>
    <property type="match status" value="1"/>
</dbReference>
<accession>A0AAD9CXD8</accession>
<feature type="compositionally biased region" description="Basic and acidic residues" evidence="4">
    <location>
        <begin position="82"/>
        <end position="97"/>
    </location>
</feature>
<dbReference type="InterPro" id="IPR013716">
    <property type="entry name" value="Adenylate_cyclase_G-a-bd"/>
</dbReference>
<dbReference type="CDD" id="cd00143">
    <property type="entry name" value="PP2Cc"/>
    <property type="match status" value="1"/>
</dbReference>
<feature type="domain" description="PPM-type phosphatase" evidence="6">
    <location>
        <begin position="1567"/>
        <end position="1849"/>
    </location>
</feature>
<evidence type="ECO:0000256" key="1">
    <source>
        <dbReference type="ARBA" id="ARBA00022614"/>
    </source>
</evidence>
<dbReference type="Pfam" id="PF00481">
    <property type="entry name" value="PP2C"/>
    <property type="match status" value="1"/>
</dbReference>
<dbReference type="SMART" id="SM00365">
    <property type="entry name" value="LRR_SD22"/>
    <property type="match status" value="6"/>
</dbReference>
<evidence type="ECO:0000313" key="7">
    <source>
        <dbReference type="EMBL" id="KAK1922245.1"/>
    </source>
</evidence>
<dbReference type="InterPro" id="IPR001932">
    <property type="entry name" value="PPM-type_phosphatase-like_dom"/>
</dbReference>
<feature type="compositionally biased region" description="Low complexity" evidence="4">
    <location>
        <begin position="110"/>
        <end position="121"/>
    </location>
</feature>
<dbReference type="Pfam" id="PF00211">
    <property type="entry name" value="Guanylate_cyc"/>
    <property type="match status" value="1"/>
</dbReference>
<feature type="compositionally biased region" description="Pro residues" evidence="4">
    <location>
        <begin position="701"/>
        <end position="710"/>
    </location>
</feature>
<dbReference type="PANTHER" id="PTHR48051:SF1">
    <property type="entry name" value="RAS SUPPRESSOR PROTEIN 1"/>
    <property type="match status" value="1"/>
</dbReference>
<dbReference type="PROSITE" id="PS51450">
    <property type="entry name" value="LRR"/>
    <property type="match status" value="6"/>
</dbReference>
<dbReference type="EMBL" id="JAODAN010000009">
    <property type="protein sequence ID" value="KAK1922245.1"/>
    <property type="molecule type" value="Genomic_DNA"/>
</dbReference>
<dbReference type="FunFam" id="3.80.10.10:FF:000408">
    <property type="entry name" value="Adenylate cyclase"/>
    <property type="match status" value="1"/>
</dbReference>
<organism evidence="7 8">
    <name type="scientific">Papiliotrema laurentii</name>
    <name type="common">Cryptococcus laurentii</name>
    <dbReference type="NCBI Taxonomy" id="5418"/>
    <lineage>
        <taxon>Eukaryota</taxon>
        <taxon>Fungi</taxon>
        <taxon>Dikarya</taxon>
        <taxon>Basidiomycota</taxon>
        <taxon>Agaricomycotina</taxon>
        <taxon>Tremellomycetes</taxon>
        <taxon>Tremellales</taxon>
        <taxon>Rhynchogastremaceae</taxon>
        <taxon>Papiliotrema</taxon>
    </lineage>
</organism>
<evidence type="ECO:0000256" key="2">
    <source>
        <dbReference type="ARBA" id="ARBA00022723"/>
    </source>
</evidence>
<evidence type="ECO:0000313" key="8">
    <source>
        <dbReference type="Proteomes" id="UP001182556"/>
    </source>
</evidence>
<feature type="compositionally biased region" description="Low complexity" evidence="4">
    <location>
        <begin position="559"/>
        <end position="569"/>
    </location>
</feature>
<dbReference type="Gene3D" id="3.80.10.10">
    <property type="entry name" value="Ribonuclease Inhibitor"/>
    <property type="match status" value="3"/>
</dbReference>
<protein>
    <submittedName>
        <fullName evidence="7">Adenylate cyclase</fullName>
    </submittedName>
</protein>
<feature type="compositionally biased region" description="Low complexity" evidence="4">
    <location>
        <begin position="721"/>
        <end position="738"/>
    </location>
</feature>
<dbReference type="InterPro" id="IPR001054">
    <property type="entry name" value="A/G_cyclase"/>
</dbReference>
<feature type="compositionally biased region" description="Basic residues" evidence="4">
    <location>
        <begin position="268"/>
        <end position="277"/>
    </location>
</feature>
<dbReference type="CDD" id="cd17214">
    <property type="entry name" value="RA_CYR1_like"/>
    <property type="match status" value="1"/>
</dbReference>
<keyword evidence="1" id="KW-0433">Leucine-rich repeat</keyword>
<dbReference type="InterPro" id="IPR001611">
    <property type="entry name" value="Leu-rich_rpt"/>
</dbReference>
<feature type="compositionally biased region" description="Polar residues" evidence="4">
    <location>
        <begin position="16"/>
        <end position="38"/>
    </location>
</feature>
<evidence type="ECO:0000256" key="3">
    <source>
        <dbReference type="ARBA" id="ARBA00022737"/>
    </source>
</evidence>
<feature type="compositionally biased region" description="Basic and acidic residues" evidence="4">
    <location>
        <begin position="213"/>
        <end position="222"/>
    </location>
</feature>
<feature type="compositionally biased region" description="Polar residues" evidence="4">
    <location>
        <begin position="629"/>
        <end position="641"/>
    </location>
</feature>
<dbReference type="GO" id="GO:0006171">
    <property type="term" value="P:cAMP biosynthetic process"/>
    <property type="evidence" value="ECO:0007669"/>
    <property type="project" value="InterPro"/>
</dbReference>
<dbReference type="SMART" id="SM00789">
    <property type="entry name" value="Ad_cyc_g-alpha"/>
    <property type="match status" value="1"/>
</dbReference>
<dbReference type="CDD" id="cd07302">
    <property type="entry name" value="CHD"/>
    <property type="match status" value="1"/>
</dbReference>
<dbReference type="SMART" id="SM00044">
    <property type="entry name" value="CYCc"/>
    <property type="match status" value="1"/>
</dbReference>
<reference evidence="7" key="1">
    <citation type="submission" date="2023-02" db="EMBL/GenBank/DDBJ databases">
        <title>Identification and recombinant expression of a fungal hydrolase from Papiliotrema laurentii that hydrolyzes apple cutin and clears colloidal polyester polyurethane.</title>
        <authorList>
            <consortium name="DOE Joint Genome Institute"/>
            <person name="Roman V.A."/>
            <person name="Bojanowski C."/>
            <person name="Crable B.R."/>
            <person name="Wagner D.N."/>
            <person name="Hung C.S."/>
            <person name="Nadeau L.J."/>
            <person name="Schratz L."/>
            <person name="Haridas S."/>
            <person name="Pangilinan J."/>
            <person name="Lipzen A."/>
            <person name="Na H."/>
            <person name="Yan M."/>
            <person name="Ng V."/>
            <person name="Grigoriev I.V."/>
            <person name="Spatafora J.W."/>
            <person name="Barlow D."/>
            <person name="Biffinger J."/>
            <person name="Kelley-Loughnane N."/>
            <person name="Varaljay V.A."/>
            <person name="Crookes-Goodson W.J."/>
        </authorList>
    </citation>
    <scope>NUCLEOTIDE SEQUENCE</scope>
    <source>
        <strain evidence="7">5307AH</strain>
    </source>
</reference>
<dbReference type="Pfam" id="PF23598">
    <property type="entry name" value="LRR_14"/>
    <property type="match status" value="1"/>
</dbReference>
<dbReference type="Pfam" id="PF13855">
    <property type="entry name" value="LRR_8"/>
    <property type="match status" value="1"/>
</dbReference>
<dbReference type="FunFam" id="3.80.10.10:FF:000220">
    <property type="entry name" value="Adenylate cyclase AcyA"/>
    <property type="match status" value="1"/>
</dbReference>
<feature type="region of interest" description="Disordered" evidence="4">
    <location>
        <begin position="1"/>
        <end position="172"/>
    </location>
</feature>
<feature type="compositionally biased region" description="Polar residues" evidence="4">
    <location>
        <begin position="311"/>
        <end position="347"/>
    </location>
</feature>
<gene>
    <name evidence="7" type="ORF">DB88DRAFT_388875</name>
</gene>
<dbReference type="InterPro" id="IPR055071">
    <property type="entry name" value="RA_PHLPP-like"/>
</dbReference>
<dbReference type="GO" id="GO:0005737">
    <property type="term" value="C:cytoplasm"/>
    <property type="evidence" value="ECO:0007669"/>
    <property type="project" value="TreeGrafter"/>
</dbReference>
<comment type="caution">
    <text evidence="7">The sequence shown here is derived from an EMBL/GenBank/DDBJ whole genome shotgun (WGS) entry which is preliminary data.</text>
</comment>
<feature type="region of interest" description="Disordered" evidence="4">
    <location>
        <begin position="511"/>
        <end position="541"/>
    </location>
</feature>
<evidence type="ECO:0000259" key="5">
    <source>
        <dbReference type="PROSITE" id="PS50125"/>
    </source>
</evidence>
<sequence length="2319" mass="251643">MSPIFRRGPHLDTPNLPRSASPSGNRQRAPSDVSTVSATGAKVATSAPVGKQNDTLSSSLLHADTPSNRSNTSLSPAPSSMTRERSDEYRNGLDVHVSDTPLSVGAPKRGSTSTGGTLDSSVAPSPQSETGRIDLNEDGDEDDDLAPRQTRRSGPSPLRKRLGEDHPFVLPHPSQAQATSQMYPGVVIGTFAAGTDGGADFGGMEFGSMDGILDPKARENDNRQGQSSAPGQAGANIAPWLSDDSPAGPSLAPTPAEPAEDLQESPQRRPHHHHHLPHAPILPKMKRHGTAETNAEAQARSGKKGAIQNAPGISSETRPGSSVTSFDRSRLGSTESVQTLSATQSGILTERGDDVQPLPHVPGGGRHQMSGRMRYGSTASNVSGASSASSEKRKGFLGGFLKRKTGQSISQNVPPDFHPDDSHRGSGSGSATSRLSGSTSYSSLTNARSRSQDYDPIGDGKLQMPQRGAGFVSEDHVSPLTEVGEQEFRLDMNLDDMEGIVDPTLANAPSVSASQRLASMPQTAASQDHAPTTSTAGPYQPGHILLADALNQGHMYEKSQSGSVSSSGSTDPASIGSGRAVVAQTDRQPGDTFIRIDPFQSRSSGGSIETRHTPPSPRTLIATPKHNLPPTTQPRRPSQLRNVKMGSVESDTSTSGPDSAPLQPLAPAWANGVETPGLTLFNDPFGPNAAAGPSTVNGANAPPPSNPSGIPPQEGHNLLVAGPAGSSAAAWAAPESWGVEADEVEEDATSSEEDDWIQEEEPPSPPPVIDDETISPSSLSPKKPPPFGHKSLNGRGTSSAGGAPPSTAGGRKGRPRTGGGRPATATRPNTTGRPGTSGSVHMASSLPHYIRIYRGDGSYSVMAFPITTTTAEIISVLSGAADAAPGKKVATNMRLYLRAGGQDRQLLPYEKPLAIQDRRLRQAGYTEAEHIEELGRDDLFVLCKFMYQTPNLPVMNPEEESSYDSFEFIDVAARDLLTIPIFLHLHAHNIIILNVSRNPMTDIPLDFVQACTSLKELRMSYMSLKRIPASICASTTLSRLDVSCNRIADLENVPLHEIHTLTSLKVQNNKLTSIPSYFAQMKALKYLNISNNKFEIFPSVVSQMSNLVDLDVSFNNIGELPSEMSNLKSLERLAAFGNELTTFPASFSTLANLRALDVRRNRLTDLNSVYALPNLTILQADHNNLVTLDAQLGAKVRQFSVPHNSITRFTLAPQINAAAVTYALTRLDLSYGKISTLADEAFTGLVNLAELNLSFNQFTRLPGTIGQLVKLEQLLCTDNMLEELPSGLGRLQKLRVLNVHNNNLKSWPSDIWACSSLENVNASSNLLTTIPVPPTMSEIMDLCGPEVSEALGLTPDESQPIYPVSITLKYLSMADNRYTDEVFHFLTYLPAIRVMNLSFNDIFEIPAGTLSHWETLEQLYLSGNKLTSLPAEDLEKLQSLRVLHLNGNKLQTLPSELGALGNLQHLDVGSNVLKYNIANWPYDWNWNWNTALKYLNLSGNKRLEIKPTSAQDMSHASSFRKDLSDFTALTQLRVLGLMDVTLRIPSLPDESDVKRVRTSFSDINNMAYGISDMIGSAEHLAMFDLVVPNFRGKDNECLFGMFGRAMTSLPAGKIPKFLQENFGSLLGNQIDQLGENEAVTEALRRTFLFSNRATFEHLMTTTSNSRKQSVSSLSTGDQLFRNWSPSPTSHFRQGASGAVVYLVDKTLYVGNVGDCLVIISRKGEAELLSRYHDPTERDETARIRKAEAWVSTKGYVNDEKDIDISRAVGYFQHYPAVNSSPETRTRELSESDEFVIIGNHALWKCCSYQTAVDIARTERDDPMMAAQKLRDFAISYGAEGSVMVMVVNISDLFHAKSQRRRGIPGSGPTTGPDGGDGLQTSYARDKRGIRRRYEEVGDRTLNRLQQEIEPPTGQVAIVFTDIVNSTHLWETNPGMPTAIKMHHNLMRRQLRLDGGYEVKTEGDSFMVSFQTVPAALLWAFNCQIGLLQQEWPRELLEAPDGKIEYDSEGNLVQRGLRVRMGVHWGAPQCERDPITRRMDYYGPMVNRAARINASADGGQLMASQDVINEIQALRDYLETLDEAGLSEMPPEMKREVAELKRIGFEVKDMGERKLKGLEVPERLHLLYPKCLAGRFETSNDLRANVEVNDPRSLIAGPRQIDINEVRDLVKVVLRIEAVCNMSSLASAHVAPGSPVPNSPVATMSPLSPTLGNAGAGLETTSTRRNHAHTNSDSQIVAHHRGVRLPPPAYLGPSIQDEMGDDELLVIVESLTTRLENAMSSIYLKHLGGFTTVLAALEQATRIDPKLIVHALSLMGGSVG</sequence>
<feature type="compositionally biased region" description="Low complexity" evidence="4">
    <location>
        <begin position="377"/>
        <end position="389"/>
    </location>
</feature>
<dbReference type="PROSITE" id="PS50125">
    <property type="entry name" value="GUANYLATE_CYCLASE_2"/>
    <property type="match status" value="1"/>
</dbReference>
<dbReference type="GO" id="GO:0000287">
    <property type="term" value="F:magnesium ion binding"/>
    <property type="evidence" value="ECO:0007669"/>
    <property type="project" value="InterPro"/>
</dbReference>
<dbReference type="SUPFAM" id="SSF81606">
    <property type="entry name" value="PP2C-like"/>
    <property type="match status" value="1"/>
</dbReference>
<dbReference type="SMART" id="SM00364">
    <property type="entry name" value="LRR_BAC"/>
    <property type="match status" value="11"/>
</dbReference>
<keyword evidence="2" id="KW-0479">Metal-binding</keyword>
<dbReference type="InterPro" id="IPR029787">
    <property type="entry name" value="Nucleotide_cyclase"/>
</dbReference>
<dbReference type="InterPro" id="IPR032675">
    <property type="entry name" value="LRR_dom_sf"/>
</dbReference>
<evidence type="ECO:0000256" key="4">
    <source>
        <dbReference type="SAM" id="MobiDB-lite"/>
    </source>
</evidence>
<dbReference type="GO" id="GO:0004016">
    <property type="term" value="F:adenylate cyclase activity"/>
    <property type="evidence" value="ECO:0007669"/>
    <property type="project" value="InterPro"/>
</dbReference>
<dbReference type="GO" id="GO:0035556">
    <property type="term" value="P:intracellular signal transduction"/>
    <property type="evidence" value="ECO:0007669"/>
    <property type="project" value="InterPro"/>
</dbReference>
<dbReference type="SUPFAM" id="SSF52058">
    <property type="entry name" value="L domain-like"/>
    <property type="match status" value="3"/>
</dbReference>
<feature type="compositionally biased region" description="Low complexity" evidence="4">
    <location>
        <begin position="429"/>
        <end position="444"/>
    </location>
</feature>
<keyword evidence="8" id="KW-1185">Reference proteome</keyword>
<feature type="compositionally biased region" description="Acidic residues" evidence="4">
    <location>
        <begin position="740"/>
        <end position="762"/>
    </location>
</feature>
<proteinExistence type="predicted"/>
<dbReference type="InterPro" id="IPR003591">
    <property type="entry name" value="Leu-rich_rpt_typical-subtyp"/>
</dbReference>
<dbReference type="Gene3D" id="3.30.70.1230">
    <property type="entry name" value="Nucleotide cyclase"/>
    <property type="match status" value="1"/>
</dbReference>
<feature type="compositionally biased region" description="Low complexity" evidence="4">
    <location>
        <begin position="794"/>
        <end position="809"/>
    </location>
</feature>
<dbReference type="FunFam" id="3.80.10.10:FF:000305">
    <property type="entry name" value="Adenylate cyclase AcyA"/>
    <property type="match status" value="1"/>
</dbReference>
<evidence type="ECO:0000259" key="6">
    <source>
        <dbReference type="PROSITE" id="PS51746"/>
    </source>
</evidence>
<dbReference type="PANTHER" id="PTHR48051">
    <property type="match status" value="1"/>
</dbReference>
<keyword evidence="3" id="KW-0677">Repeat</keyword>
<feature type="region of interest" description="Disordered" evidence="4">
    <location>
        <begin position="404"/>
        <end position="465"/>
    </location>
</feature>
<dbReference type="InterPro" id="IPR036457">
    <property type="entry name" value="PPM-type-like_dom_sf"/>
</dbReference>